<feature type="compositionally biased region" description="Basic and acidic residues" evidence="1">
    <location>
        <begin position="128"/>
        <end position="147"/>
    </location>
</feature>
<dbReference type="Proteomes" id="UP001642409">
    <property type="component" value="Unassembled WGS sequence"/>
</dbReference>
<reference evidence="3 4" key="2">
    <citation type="submission" date="2024-07" db="EMBL/GenBank/DDBJ databases">
        <authorList>
            <person name="Akdeniz Z."/>
        </authorList>
    </citation>
    <scope>NUCLEOTIDE SEQUENCE [LARGE SCALE GENOMIC DNA]</scope>
</reference>
<comment type="caution">
    <text evidence="2">The sequence shown here is derived from an EMBL/GenBank/DDBJ whole genome shotgun (WGS) entry which is preliminary data.</text>
</comment>
<evidence type="ECO:0000313" key="3">
    <source>
        <dbReference type="EMBL" id="CAL6040031.1"/>
    </source>
</evidence>
<organism evidence="2">
    <name type="scientific">Hexamita inflata</name>
    <dbReference type="NCBI Taxonomy" id="28002"/>
    <lineage>
        <taxon>Eukaryota</taxon>
        <taxon>Metamonada</taxon>
        <taxon>Diplomonadida</taxon>
        <taxon>Hexamitidae</taxon>
        <taxon>Hexamitinae</taxon>
        <taxon>Hexamita</taxon>
    </lineage>
</organism>
<dbReference type="EMBL" id="CAXDID020000144">
    <property type="protein sequence ID" value="CAL6040031.1"/>
    <property type="molecule type" value="Genomic_DNA"/>
</dbReference>
<evidence type="ECO:0000313" key="2">
    <source>
        <dbReference type="EMBL" id="CAI9948208.1"/>
    </source>
</evidence>
<feature type="region of interest" description="Disordered" evidence="1">
    <location>
        <begin position="128"/>
        <end position="167"/>
    </location>
</feature>
<gene>
    <name evidence="2" type="ORF">HINF_LOCUS35853</name>
    <name evidence="3" type="ORF">HINF_LOCUS38138</name>
</gene>
<keyword evidence="4" id="KW-1185">Reference proteome</keyword>
<feature type="compositionally biased region" description="Basic and acidic residues" evidence="1">
    <location>
        <begin position="156"/>
        <end position="167"/>
    </location>
</feature>
<name>A0AA86USE1_9EUKA</name>
<accession>A0AA86USE1</accession>
<evidence type="ECO:0000256" key="1">
    <source>
        <dbReference type="SAM" id="MobiDB-lite"/>
    </source>
</evidence>
<sequence length="187" mass="21996">MSENKAVGWRINKNVEPEAVEGKKWQWNENIGWKAVKVQDPTIKPENIEGFDWKFANGKWNKCKAVDWKTNKNIQPDSKRIDKQYQWNEKKGIWQLKNIQVASPKETTLVQPQPTQEQLLQTIRDEMQKMLQQKDKPTKPSHKREVSESSEEPIEEPPKAEIPKTMEEVYDNPIFKTKKSIGMIVRK</sequence>
<dbReference type="AlphaFoldDB" id="A0AA86USE1"/>
<dbReference type="EMBL" id="CATOUU010000787">
    <property type="protein sequence ID" value="CAI9948208.1"/>
    <property type="molecule type" value="Genomic_DNA"/>
</dbReference>
<evidence type="ECO:0000313" key="4">
    <source>
        <dbReference type="Proteomes" id="UP001642409"/>
    </source>
</evidence>
<reference evidence="2" key="1">
    <citation type="submission" date="2023-06" db="EMBL/GenBank/DDBJ databases">
        <authorList>
            <person name="Kurt Z."/>
        </authorList>
    </citation>
    <scope>NUCLEOTIDE SEQUENCE</scope>
</reference>
<proteinExistence type="predicted"/>
<protein>
    <submittedName>
        <fullName evidence="3">Hypothetical_protein</fullName>
    </submittedName>
</protein>